<comment type="similarity">
    <text evidence="1 6">Belongs to the universal ribosomal protein uS17 family.</text>
</comment>
<feature type="compositionally biased region" description="Polar residues" evidence="7">
    <location>
        <begin position="84"/>
        <end position="95"/>
    </location>
</feature>
<dbReference type="Gene3D" id="2.40.50.140">
    <property type="entry name" value="Nucleic acid-binding proteins"/>
    <property type="match status" value="1"/>
</dbReference>
<keyword evidence="3 6" id="KW-0694">RNA-binding</keyword>
<evidence type="ECO:0000313" key="8">
    <source>
        <dbReference type="EMBL" id="PIR87066.1"/>
    </source>
</evidence>
<dbReference type="InterPro" id="IPR019984">
    <property type="entry name" value="Ribosomal_uS17_bact/chlr"/>
</dbReference>
<organism evidence="8 9">
    <name type="scientific">Candidatus Harrisonbacteria bacterium CG10_big_fil_rev_8_21_14_0_10_49_15</name>
    <dbReference type="NCBI Taxonomy" id="1974587"/>
    <lineage>
        <taxon>Bacteria</taxon>
        <taxon>Candidatus Harrisoniibacteriota</taxon>
    </lineage>
</organism>
<keyword evidence="5 6" id="KW-0687">Ribonucleoprotein</keyword>
<evidence type="ECO:0000313" key="9">
    <source>
        <dbReference type="Proteomes" id="UP000229526"/>
    </source>
</evidence>
<dbReference type="PRINTS" id="PR00973">
    <property type="entry name" value="RIBOSOMALS17"/>
</dbReference>
<accession>A0A2H0UN19</accession>
<dbReference type="CDD" id="cd00364">
    <property type="entry name" value="Ribosomal_uS17"/>
    <property type="match status" value="1"/>
</dbReference>
<dbReference type="NCBIfam" id="TIGR03635">
    <property type="entry name" value="uS17_bact"/>
    <property type="match status" value="1"/>
</dbReference>
<comment type="caution">
    <text evidence="8">The sequence shown here is derived from an EMBL/GenBank/DDBJ whole genome shotgun (WGS) entry which is preliminary data.</text>
</comment>
<name>A0A2H0UN19_9BACT</name>
<proteinExistence type="inferred from homology"/>
<evidence type="ECO:0000256" key="5">
    <source>
        <dbReference type="ARBA" id="ARBA00023274"/>
    </source>
</evidence>
<dbReference type="AlphaFoldDB" id="A0A2H0UN19"/>
<comment type="function">
    <text evidence="6">One of the primary rRNA binding proteins, it binds specifically to the 5'-end of 16S ribosomal RNA.</text>
</comment>
<dbReference type="EMBL" id="PFBD01000020">
    <property type="protein sequence ID" value="PIR87066.1"/>
    <property type="molecule type" value="Genomic_DNA"/>
</dbReference>
<evidence type="ECO:0000256" key="3">
    <source>
        <dbReference type="ARBA" id="ARBA00022884"/>
    </source>
</evidence>
<dbReference type="PANTHER" id="PTHR10744">
    <property type="entry name" value="40S RIBOSOMAL PROTEIN S11 FAMILY MEMBER"/>
    <property type="match status" value="1"/>
</dbReference>
<evidence type="ECO:0000256" key="2">
    <source>
        <dbReference type="ARBA" id="ARBA00022730"/>
    </source>
</evidence>
<reference evidence="9" key="1">
    <citation type="submission" date="2017-09" db="EMBL/GenBank/DDBJ databases">
        <title>Depth-based differentiation of microbial function through sediment-hosted aquifers and enrichment of novel symbionts in the deep terrestrial subsurface.</title>
        <authorList>
            <person name="Probst A.J."/>
            <person name="Ladd B."/>
            <person name="Jarett J.K."/>
            <person name="Geller-Mcgrath D.E."/>
            <person name="Sieber C.M.K."/>
            <person name="Emerson J.B."/>
            <person name="Anantharaman K."/>
            <person name="Thomas B.C."/>
            <person name="Malmstrom R."/>
            <person name="Stieglmeier M."/>
            <person name="Klingl A."/>
            <person name="Woyke T."/>
            <person name="Ryan C.M."/>
            <person name="Banfield J.F."/>
        </authorList>
    </citation>
    <scope>NUCLEOTIDE SEQUENCE [LARGE SCALE GENOMIC DNA]</scope>
</reference>
<dbReference type="GO" id="GO:0003735">
    <property type="term" value="F:structural constituent of ribosome"/>
    <property type="evidence" value="ECO:0007669"/>
    <property type="project" value="UniProtKB-UniRule"/>
</dbReference>
<evidence type="ECO:0000256" key="6">
    <source>
        <dbReference type="HAMAP-Rule" id="MF_01345"/>
    </source>
</evidence>
<evidence type="ECO:0000256" key="1">
    <source>
        <dbReference type="ARBA" id="ARBA00010254"/>
    </source>
</evidence>
<dbReference type="PANTHER" id="PTHR10744:SF1">
    <property type="entry name" value="SMALL RIBOSOMAL SUBUNIT PROTEIN US17M"/>
    <property type="match status" value="1"/>
</dbReference>
<dbReference type="NCBIfam" id="NF004123">
    <property type="entry name" value="PRK05610.1"/>
    <property type="match status" value="1"/>
</dbReference>
<feature type="region of interest" description="Disordered" evidence="7">
    <location>
        <begin position="77"/>
        <end position="102"/>
    </location>
</feature>
<dbReference type="GO" id="GO:0006412">
    <property type="term" value="P:translation"/>
    <property type="evidence" value="ECO:0007669"/>
    <property type="project" value="UniProtKB-UniRule"/>
</dbReference>
<keyword evidence="4 6" id="KW-0689">Ribosomal protein</keyword>
<evidence type="ECO:0000256" key="4">
    <source>
        <dbReference type="ARBA" id="ARBA00022980"/>
    </source>
</evidence>
<gene>
    <name evidence="6" type="primary">rpsQ</name>
    <name evidence="8" type="ORF">COU11_02450</name>
</gene>
<dbReference type="Proteomes" id="UP000229526">
    <property type="component" value="Unassembled WGS sequence"/>
</dbReference>
<evidence type="ECO:0000256" key="7">
    <source>
        <dbReference type="SAM" id="MobiDB-lite"/>
    </source>
</evidence>
<sequence>MKRTLQGTIVSDKMNKTAVVAVATKQKHPKYLKYYTVTRRFKAHNEGDQYKVGQVVVIEEARPMSKDKRWVVTGLVEGAPQPELSPNNELQTESTNVEKDIG</sequence>
<keyword evidence="2 6" id="KW-0699">rRNA-binding</keyword>
<dbReference type="SUPFAM" id="SSF50249">
    <property type="entry name" value="Nucleic acid-binding proteins"/>
    <property type="match status" value="1"/>
</dbReference>
<dbReference type="Pfam" id="PF00366">
    <property type="entry name" value="Ribosomal_S17"/>
    <property type="match status" value="1"/>
</dbReference>
<protein>
    <recommendedName>
        <fullName evidence="6">Small ribosomal subunit protein uS17</fullName>
    </recommendedName>
</protein>
<dbReference type="InterPro" id="IPR012340">
    <property type="entry name" value="NA-bd_OB-fold"/>
</dbReference>
<dbReference type="GO" id="GO:0019843">
    <property type="term" value="F:rRNA binding"/>
    <property type="evidence" value="ECO:0007669"/>
    <property type="project" value="UniProtKB-UniRule"/>
</dbReference>
<comment type="subunit">
    <text evidence="6">Part of the 30S ribosomal subunit.</text>
</comment>
<dbReference type="InterPro" id="IPR000266">
    <property type="entry name" value="Ribosomal_uS17"/>
</dbReference>
<dbReference type="GO" id="GO:0022627">
    <property type="term" value="C:cytosolic small ribosomal subunit"/>
    <property type="evidence" value="ECO:0007669"/>
    <property type="project" value="UniProtKB-UniRule"/>
</dbReference>
<dbReference type="HAMAP" id="MF_01345_B">
    <property type="entry name" value="Ribosomal_uS17_B"/>
    <property type="match status" value="1"/>
</dbReference>